<keyword evidence="2" id="KW-1185">Reference proteome</keyword>
<dbReference type="EMBL" id="QPKB01000003">
    <property type="protein sequence ID" value="RWR78682.1"/>
    <property type="molecule type" value="Genomic_DNA"/>
</dbReference>
<proteinExistence type="predicted"/>
<reference evidence="1 2" key="1">
    <citation type="journal article" date="2019" name="Nat. Plants">
        <title>Stout camphor tree genome fills gaps in understanding of flowering plant genome evolution.</title>
        <authorList>
            <person name="Chaw S.M."/>
            <person name="Liu Y.C."/>
            <person name="Wu Y.W."/>
            <person name="Wang H.Y."/>
            <person name="Lin C.I."/>
            <person name="Wu C.S."/>
            <person name="Ke H.M."/>
            <person name="Chang L.Y."/>
            <person name="Hsu C.Y."/>
            <person name="Yang H.T."/>
            <person name="Sudianto E."/>
            <person name="Hsu M.H."/>
            <person name="Wu K.P."/>
            <person name="Wang L.N."/>
            <person name="Leebens-Mack J.H."/>
            <person name="Tsai I.J."/>
        </authorList>
    </citation>
    <scope>NUCLEOTIDE SEQUENCE [LARGE SCALE GENOMIC DNA]</scope>
    <source>
        <strain evidence="2">cv. Chaw 1501</strain>
        <tissue evidence="1">Young leaves</tissue>
    </source>
</reference>
<dbReference type="Proteomes" id="UP000283530">
    <property type="component" value="Unassembled WGS sequence"/>
</dbReference>
<name>A0A3S3Q3J1_9MAGN</name>
<comment type="caution">
    <text evidence="1">The sequence shown here is derived from an EMBL/GenBank/DDBJ whole genome shotgun (WGS) entry which is preliminary data.</text>
</comment>
<sequence>MARFDYSEGPIRQRNIGNSLYFHCHKFQSNNWICAFSQCWSRFVGFFTKTWMKVSAKLGREMKDDERCCSMEIMEVDHEIEGIENESKKHSIMTVESVFEGDEVPSS</sequence>
<evidence type="ECO:0000313" key="2">
    <source>
        <dbReference type="Proteomes" id="UP000283530"/>
    </source>
</evidence>
<dbReference type="AlphaFoldDB" id="A0A3S3Q3J1"/>
<evidence type="ECO:0000313" key="1">
    <source>
        <dbReference type="EMBL" id="RWR78682.1"/>
    </source>
</evidence>
<organism evidence="1 2">
    <name type="scientific">Cinnamomum micranthum f. kanehirae</name>
    <dbReference type="NCBI Taxonomy" id="337451"/>
    <lineage>
        <taxon>Eukaryota</taxon>
        <taxon>Viridiplantae</taxon>
        <taxon>Streptophyta</taxon>
        <taxon>Embryophyta</taxon>
        <taxon>Tracheophyta</taxon>
        <taxon>Spermatophyta</taxon>
        <taxon>Magnoliopsida</taxon>
        <taxon>Magnoliidae</taxon>
        <taxon>Laurales</taxon>
        <taxon>Lauraceae</taxon>
        <taxon>Cinnamomum</taxon>
    </lineage>
</organism>
<gene>
    <name evidence="1" type="ORF">CKAN_00722500</name>
</gene>
<protein>
    <submittedName>
        <fullName evidence="1">Uncharacterized protein</fullName>
    </submittedName>
</protein>
<accession>A0A3S3Q3J1</accession>